<dbReference type="AlphaFoldDB" id="A0A1B8AWP5"/>
<dbReference type="EMBL" id="LYXU01000002">
    <property type="protein sequence ID" value="OBS24952.1"/>
    <property type="molecule type" value="Genomic_DNA"/>
</dbReference>
<protein>
    <recommendedName>
        <fullName evidence="3">SnoaL-like domain-containing protein</fullName>
    </recommendedName>
</protein>
<name>A0A1B8AWP5_FUSPO</name>
<dbReference type="OMA" id="MIYHHGE"/>
<accession>A0A1B8AWP5</accession>
<proteinExistence type="predicted"/>
<organism evidence="1 2">
    <name type="scientific">Fusarium poae</name>
    <dbReference type="NCBI Taxonomy" id="36050"/>
    <lineage>
        <taxon>Eukaryota</taxon>
        <taxon>Fungi</taxon>
        <taxon>Dikarya</taxon>
        <taxon>Ascomycota</taxon>
        <taxon>Pezizomycotina</taxon>
        <taxon>Sordariomycetes</taxon>
        <taxon>Hypocreomycetidae</taxon>
        <taxon>Hypocreales</taxon>
        <taxon>Nectriaceae</taxon>
        <taxon>Fusarium</taxon>
    </lineage>
</organism>
<dbReference type="Proteomes" id="UP000091967">
    <property type="component" value="Unassembled WGS sequence"/>
</dbReference>
<evidence type="ECO:0000313" key="2">
    <source>
        <dbReference type="Proteomes" id="UP000091967"/>
    </source>
</evidence>
<keyword evidence="2" id="KW-1185">Reference proteome</keyword>
<evidence type="ECO:0000313" key="1">
    <source>
        <dbReference type="EMBL" id="OBS24952.1"/>
    </source>
</evidence>
<gene>
    <name evidence="1" type="ORF">FPOA_05488</name>
</gene>
<comment type="caution">
    <text evidence="1">The sequence shown here is derived from an EMBL/GenBank/DDBJ whole genome shotgun (WGS) entry which is preliminary data.</text>
</comment>
<reference evidence="1 2" key="1">
    <citation type="submission" date="2016-06" db="EMBL/GenBank/DDBJ databases">
        <title>Living apart together: crosstalk between the core and supernumerary genomes in a fungal plant pathogen.</title>
        <authorList>
            <person name="Vanheule A."/>
            <person name="Audenaert K."/>
            <person name="Warris S."/>
            <person name="Van De Geest H."/>
            <person name="Schijlen E."/>
            <person name="Hofte M."/>
            <person name="De Saeger S."/>
            <person name="Haesaert G."/>
            <person name="Waalwijk C."/>
            <person name="Van Der Lee T."/>
        </authorList>
    </citation>
    <scope>NUCLEOTIDE SEQUENCE [LARGE SCALE GENOMIC DNA]</scope>
    <source>
        <strain evidence="1 2">2516</strain>
    </source>
</reference>
<dbReference type="OrthoDB" id="3758478at2759"/>
<sequence>MSTNEANVDIRKNIEETVKSFLLAYEDGREQNDTSIINRDLTPECTRQLLPVSLCKALGLPETALISNDQYETLYANDLSVGGVYNTVSKHLIIDAEAKRAAVTSKSDFKYKDSDVIAVEFSWTFYFNEDGRKIDKVIEFADGDAVKRMAAKAQELQASRGTNGVNGDSGKLKQDVDFFETG</sequence>
<evidence type="ECO:0008006" key="3">
    <source>
        <dbReference type="Google" id="ProtNLM"/>
    </source>
</evidence>